<organism evidence="2 3">
    <name type="scientific">Vibrio thalassae</name>
    <dbReference type="NCBI Taxonomy" id="1243014"/>
    <lineage>
        <taxon>Bacteria</taxon>
        <taxon>Pseudomonadati</taxon>
        <taxon>Pseudomonadota</taxon>
        <taxon>Gammaproteobacteria</taxon>
        <taxon>Vibrionales</taxon>
        <taxon>Vibrionaceae</taxon>
        <taxon>Vibrio</taxon>
    </lineage>
</organism>
<keyword evidence="3" id="KW-1185">Reference proteome</keyword>
<dbReference type="OrthoDB" id="9812349at2"/>
<dbReference type="PANTHER" id="PTHR34980">
    <property type="entry name" value="INNER MEMBRANE PROTEIN-RELATED-RELATED"/>
    <property type="match status" value="1"/>
</dbReference>
<dbReference type="Pfam" id="PF05656">
    <property type="entry name" value="DUF805"/>
    <property type="match status" value="1"/>
</dbReference>
<proteinExistence type="predicted"/>
<protein>
    <submittedName>
        <fullName evidence="2">Inner membrane protein YhaH</fullName>
    </submittedName>
</protein>
<feature type="transmembrane region" description="Helical" evidence="1">
    <location>
        <begin position="53"/>
        <end position="72"/>
    </location>
</feature>
<keyword evidence="1" id="KW-0472">Membrane</keyword>
<name>A0A240EQX0_9VIBR</name>
<keyword evidence="1" id="KW-0812">Transmembrane</keyword>
<sequence length="125" mass="14466">MNWFLSVLKRPVDFKGRARRKEYWYFFLYSLILTIILSVIDNALGWYNSAEEVGILSGVFTLLILLPSLAVTARRLHDTGRSGWWMLLYIIPIIGFLILLYFLVLDSKPESNQYGSNPKAYEING</sequence>
<dbReference type="PANTHER" id="PTHR34980:SF2">
    <property type="entry name" value="INNER MEMBRANE PROTEIN YHAH-RELATED"/>
    <property type="match status" value="1"/>
</dbReference>
<feature type="transmembrane region" description="Helical" evidence="1">
    <location>
        <begin position="23"/>
        <end position="47"/>
    </location>
</feature>
<dbReference type="AlphaFoldDB" id="A0A240EQX0"/>
<feature type="transmembrane region" description="Helical" evidence="1">
    <location>
        <begin position="84"/>
        <end position="104"/>
    </location>
</feature>
<accession>A0A240EQX0</accession>
<evidence type="ECO:0000313" key="2">
    <source>
        <dbReference type="EMBL" id="SNX50693.1"/>
    </source>
</evidence>
<dbReference type="EMBL" id="OANU01000127">
    <property type="protein sequence ID" value="SNX50693.1"/>
    <property type="molecule type" value="Genomic_DNA"/>
</dbReference>
<dbReference type="Proteomes" id="UP000219336">
    <property type="component" value="Unassembled WGS sequence"/>
</dbReference>
<gene>
    <name evidence="2" type="primary">yhaH</name>
    <name evidence="2" type="ORF">VTH8203_04355</name>
</gene>
<reference evidence="3" key="1">
    <citation type="submission" date="2016-06" db="EMBL/GenBank/DDBJ databases">
        <authorList>
            <person name="Rodrigo-Torres L."/>
            <person name="Arahal R.D."/>
            <person name="Lucena T."/>
        </authorList>
    </citation>
    <scope>NUCLEOTIDE SEQUENCE [LARGE SCALE GENOMIC DNA]</scope>
    <source>
        <strain evidence="3">CECT8203</strain>
    </source>
</reference>
<dbReference type="GeneID" id="64088636"/>
<dbReference type="GO" id="GO:0005886">
    <property type="term" value="C:plasma membrane"/>
    <property type="evidence" value="ECO:0007669"/>
    <property type="project" value="TreeGrafter"/>
</dbReference>
<evidence type="ECO:0000256" key="1">
    <source>
        <dbReference type="SAM" id="Phobius"/>
    </source>
</evidence>
<keyword evidence="1" id="KW-1133">Transmembrane helix</keyword>
<evidence type="ECO:0000313" key="3">
    <source>
        <dbReference type="Proteomes" id="UP000219336"/>
    </source>
</evidence>
<dbReference type="RefSeq" id="WP_006073470.1">
    <property type="nucleotide sequence ID" value="NZ_JBHSII010000007.1"/>
</dbReference>
<dbReference type="InterPro" id="IPR008523">
    <property type="entry name" value="DUF805"/>
</dbReference>